<evidence type="ECO:0000313" key="16">
    <source>
        <dbReference type="EMBL" id="QWK90987.1"/>
    </source>
</evidence>
<evidence type="ECO:0000256" key="1">
    <source>
        <dbReference type="ARBA" id="ARBA00001946"/>
    </source>
</evidence>
<dbReference type="SUPFAM" id="SSF55811">
    <property type="entry name" value="Nudix"/>
    <property type="match status" value="1"/>
</dbReference>
<dbReference type="Gene3D" id="3.10.490.10">
    <property type="entry name" value="Gamma-glutamyl cyclotransferase-like"/>
    <property type="match status" value="1"/>
</dbReference>
<evidence type="ECO:0000256" key="4">
    <source>
        <dbReference type="ARBA" id="ARBA00013297"/>
    </source>
</evidence>
<dbReference type="EC" id="3.6.1.13" evidence="3"/>
<dbReference type="InterPro" id="IPR015797">
    <property type="entry name" value="NUDIX_hydrolase-like_dom_sf"/>
</dbReference>
<dbReference type="PANTHER" id="PTHR11839">
    <property type="entry name" value="UDP/ADP-SUGAR PYROPHOSPHATASE"/>
    <property type="match status" value="1"/>
</dbReference>
<dbReference type="RefSeq" id="WP_215503178.1">
    <property type="nucleotide sequence ID" value="NZ_CP076361.1"/>
</dbReference>
<evidence type="ECO:0000256" key="12">
    <source>
        <dbReference type="ARBA" id="ARBA00049546"/>
    </source>
</evidence>
<feature type="binding site" evidence="13">
    <location>
        <position position="274"/>
    </location>
    <ligand>
        <name>Mg(2+)</name>
        <dbReference type="ChEBI" id="CHEBI:18420"/>
        <label>1</label>
    </ligand>
</feature>
<dbReference type="Pfam" id="PF06094">
    <property type="entry name" value="GGACT"/>
    <property type="match status" value="1"/>
</dbReference>
<dbReference type="PANTHER" id="PTHR11839:SF5">
    <property type="entry name" value="ADP-RIBOSE PYROPHOSPHATASE"/>
    <property type="match status" value="1"/>
</dbReference>
<dbReference type="Pfam" id="PF00293">
    <property type="entry name" value="NUDIX"/>
    <property type="match status" value="1"/>
</dbReference>
<dbReference type="CDD" id="cd06661">
    <property type="entry name" value="GGCT_like"/>
    <property type="match status" value="1"/>
</dbReference>
<comment type="cofactor">
    <cofactor evidence="1 13">
        <name>Mg(2+)</name>
        <dbReference type="ChEBI" id="CHEBI:18420"/>
    </cofactor>
</comment>
<dbReference type="GO" id="GO:0005829">
    <property type="term" value="C:cytosol"/>
    <property type="evidence" value="ECO:0007669"/>
    <property type="project" value="TreeGrafter"/>
</dbReference>
<feature type="binding site" evidence="13">
    <location>
        <position position="258"/>
    </location>
    <ligand>
        <name>Mg(2+)</name>
        <dbReference type="ChEBI" id="CHEBI:18420"/>
        <label>1</label>
    </ligand>
</feature>
<evidence type="ECO:0000256" key="14">
    <source>
        <dbReference type="PIRSR" id="PIRSR604385-3"/>
    </source>
</evidence>
<feature type="binding site" evidence="13">
    <location>
        <position position="278"/>
    </location>
    <ligand>
        <name>Mg(2+)</name>
        <dbReference type="ChEBI" id="CHEBI:18420"/>
        <label>1</label>
    </ligand>
</feature>
<dbReference type="PROSITE" id="PS51462">
    <property type="entry name" value="NUDIX"/>
    <property type="match status" value="1"/>
</dbReference>
<dbReference type="InterPro" id="IPR013024">
    <property type="entry name" value="GGCT-like"/>
</dbReference>
<reference evidence="16" key="1">
    <citation type="submission" date="2021-06" db="EMBL/GenBank/DDBJ databases">
        <title>Direct submission.</title>
        <authorList>
            <person name="Lee C.-S."/>
            <person name="Jin L."/>
        </authorList>
    </citation>
    <scope>NUCLEOTIDE SEQUENCE</scope>
    <source>
        <strain evidence="16">Con5</strain>
    </source>
</reference>
<dbReference type="AlphaFoldDB" id="A0A975P7V4"/>
<dbReference type="GO" id="GO:0006753">
    <property type="term" value="P:nucleoside phosphate metabolic process"/>
    <property type="evidence" value="ECO:0007669"/>
    <property type="project" value="TreeGrafter"/>
</dbReference>
<dbReference type="NCBIfam" id="TIGR00052">
    <property type="entry name" value="nudix-type nucleoside diphosphatase, YffH/AdpP family"/>
    <property type="match status" value="1"/>
</dbReference>
<dbReference type="CDD" id="cd24155">
    <property type="entry name" value="NUDIX_ADPRase"/>
    <property type="match status" value="1"/>
</dbReference>
<dbReference type="InterPro" id="IPR036568">
    <property type="entry name" value="GGCT-like_sf"/>
</dbReference>
<dbReference type="Proteomes" id="UP000679352">
    <property type="component" value="Chromosome"/>
</dbReference>
<keyword evidence="6" id="KW-0378">Hydrolase</keyword>
<dbReference type="KEGG" id="gfu:KM031_03505"/>
<evidence type="ECO:0000256" key="6">
    <source>
        <dbReference type="ARBA" id="ARBA00022801"/>
    </source>
</evidence>
<protein>
    <recommendedName>
        <fullName evidence="4">ADP-ribose pyrophosphatase</fullName>
        <ecNumber evidence="3">3.6.1.13</ecNumber>
    </recommendedName>
    <alternativeName>
        <fullName evidence="9">ADP-ribose diphosphatase</fullName>
    </alternativeName>
    <alternativeName>
        <fullName evidence="11">ADP-ribose phosphohydrolase</fullName>
    </alternativeName>
    <alternativeName>
        <fullName evidence="10">Adenosine diphosphoribose pyrophosphatase</fullName>
    </alternativeName>
</protein>
<feature type="short sequence motif" description="Nudix box" evidence="14">
    <location>
        <begin position="259"/>
        <end position="281"/>
    </location>
</feature>
<dbReference type="GO" id="GO:0046872">
    <property type="term" value="F:metal ion binding"/>
    <property type="evidence" value="ECO:0007669"/>
    <property type="project" value="UniProtKB-KW"/>
</dbReference>
<feature type="domain" description="Nudix hydrolase" evidence="15">
    <location>
        <begin position="216"/>
        <end position="356"/>
    </location>
</feature>
<dbReference type="EMBL" id="CP076361">
    <property type="protein sequence ID" value="QWK90987.1"/>
    <property type="molecule type" value="Genomic_DNA"/>
</dbReference>
<dbReference type="PROSITE" id="PS00893">
    <property type="entry name" value="NUDIX_BOX"/>
    <property type="match status" value="1"/>
</dbReference>
<dbReference type="SUPFAM" id="SSF110857">
    <property type="entry name" value="Gamma-glutamyl cyclotransferase-like"/>
    <property type="match status" value="1"/>
</dbReference>
<keyword evidence="5 13" id="KW-0479">Metal-binding</keyword>
<evidence type="ECO:0000256" key="11">
    <source>
        <dbReference type="ARBA" id="ARBA00033056"/>
    </source>
</evidence>
<evidence type="ECO:0000313" key="17">
    <source>
        <dbReference type="Proteomes" id="UP000679352"/>
    </source>
</evidence>
<evidence type="ECO:0000256" key="8">
    <source>
        <dbReference type="ARBA" id="ARBA00025164"/>
    </source>
</evidence>
<dbReference type="GO" id="GO:0019144">
    <property type="term" value="F:ADP-sugar diphosphatase activity"/>
    <property type="evidence" value="ECO:0007669"/>
    <property type="project" value="TreeGrafter"/>
</dbReference>
<proteinExistence type="inferred from homology"/>
<evidence type="ECO:0000256" key="2">
    <source>
        <dbReference type="ARBA" id="ARBA00007482"/>
    </source>
</evidence>
<comment type="catalytic activity">
    <reaction evidence="12">
        <text>ADP-D-ribose + H2O = D-ribose 5-phosphate + AMP + 2 H(+)</text>
        <dbReference type="Rhea" id="RHEA:10412"/>
        <dbReference type="ChEBI" id="CHEBI:15377"/>
        <dbReference type="ChEBI" id="CHEBI:15378"/>
        <dbReference type="ChEBI" id="CHEBI:57967"/>
        <dbReference type="ChEBI" id="CHEBI:78346"/>
        <dbReference type="ChEBI" id="CHEBI:456215"/>
        <dbReference type="EC" id="3.6.1.13"/>
    </reaction>
</comment>
<dbReference type="GO" id="GO:0047631">
    <property type="term" value="F:ADP-ribose diphosphatase activity"/>
    <property type="evidence" value="ECO:0007669"/>
    <property type="project" value="UniProtKB-EC"/>
</dbReference>
<evidence type="ECO:0000256" key="9">
    <source>
        <dbReference type="ARBA" id="ARBA00030162"/>
    </source>
</evidence>
<sequence>MPALFFYGTLCHLPLLRAVLGREVQVVAAQLPDHAVWWSGEGAWPVIRAEAGAVAQGILLRDEGPEDLDRLDFYEGAFGYDTRVLPVQTAGGLVPAQVYFPVDAAKTGAPWHLPDWVADWGAVATATAPDVMALRGQRDAGEVARRYRLMLVRGASRVRAATPAPVRLRHAARAEDVVIARQTQPYANFFAIEEYDLHYRRFDGTMSSRINRAVFLSGDAVTVLPYDPQRDRVLLIEQFRAGPHGRGDPQPWLLEAIAGRVDPEETPEQAARREAVEEAGLVLGALEKVGQYYPSPGAKSEYLYSYVALCDLPDGVEGVFGEASEAEDIRGHLVDFDRFMQLVTTGEVDNAPLLITALWLQRERARLRGGHSPA</sequence>
<feature type="binding site" evidence="13">
    <location>
        <position position="327"/>
    </location>
    <ligand>
        <name>Mg(2+)</name>
        <dbReference type="ChEBI" id="CHEBI:18420"/>
        <label>1</label>
    </ligand>
</feature>
<organism evidence="16 17">
    <name type="scientific">Gemmobacter fulvus</name>
    <dbReference type="NCBI Taxonomy" id="2840474"/>
    <lineage>
        <taxon>Bacteria</taxon>
        <taxon>Pseudomonadati</taxon>
        <taxon>Pseudomonadota</taxon>
        <taxon>Alphaproteobacteria</taxon>
        <taxon>Rhodobacterales</taxon>
        <taxon>Paracoccaceae</taxon>
        <taxon>Gemmobacter</taxon>
    </lineage>
</organism>
<keyword evidence="7 13" id="KW-0460">Magnesium</keyword>
<evidence type="ECO:0000256" key="13">
    <source>
        <dbReference type="PIRSR" id="PIRSR604385-2"/>
    </source>
</evidence>
<keyword evidence="17" id="KW-1185">Reference proteome</keyword>
<dbReference type="Gene3D" id="3.90.79.10">
    <property type="entry name" value="Nucleoside Triphosphate Pyrophosphohydrolase"/>
    <property type="match status" value="1"/>
</dbReference>
<evidence type="ECO:0000256" key="10">
    <source>
        <dbReference type="ARBA" id="ARBA00030308"/>
    </source>
</evidence>
<evidence type="ECO:0000256" key="5">
    <source>
        <dbReference type="ARBA" id="ARBA00022723"/>
    </source>
</evidence>
<gene>
    <name evidence="16" type="ORF">KM031_03505</name>
</gene>
<dbReference type="GO" id="GO:0019693">
    <property type="term" value="P:ribose phosphate metabolic process"/>
    <property type="evidence" value="ECO:0007669"/>
    <property type="project" value="TreeGrafter"/>
</dbReference>
<dbReference type="InterPro" id="IPR009288">
    <property type="entry name" value="AIG2-like_dom"/>
</dbReference>
<dbReference type="InterPro" id="IPR004385">
    <property type="entry name" value="NDP_pyrophosphatase"/>
</dbReference>
<accession>A0A975P7V4</accession>
<comment type="function">
    <text evidence="8">Acts on ADP-mannose and ADP-glucose as well as ADP-ribose. Prevents glycogen biosynthesis. The reaction catalyzed by this enzyme is a limiting step of the gluconeogenic process.</text>
</comment>
<comment type="similarity">
    <text evidence="2">Belongs to the Nudix hydrolase family. NudF subfamily.</text>
</comment>
<dbReference type="InterPro" id="IPR020084">
    <property type="entry name" value="NUDIX_hydrolase_CS"/>
</dbReference>
<evidence type="ECO:0000256" key="7">
    <source>
        <dbReference type="ARBA" id="ARBA00022842"/>
    </source>
</evidence>
<dbReference type="InterPro" id="IPR000086">
    <property type="entry name" value="NUDIX_hydrolase_dom"/>
</dbReference>
<name>A0A975P7V4_9RHOB</name>
<evidence type="ECO:0000259" key="15">
    <source>
        <dbReference type="PROSITE" id="PS51462"/>
    </source>
</evidence>
<evidence type="ECO:0000256" key="3">
    <source>
        <dbReference type="ARBA" id="ARBA00012453"/>
    </source>
</evidence>